<dbReference type="AlphaFoldDB" id="A0A4V3GXR0"/>
<evidence type="ECO:0000313" key="1">
    <source>
        <dbReference type="EMBL" id="TDX49152.1"/>
    </source>
</evidence>
<protein>
    <submittedName>
        <fullName evidence="1">Uncharacterized protein YbbK (DUF523 family)</fullName>
    </submittedName>
</protein>
<dbReference type="PANTHER" id="PTHR30087:SF1">
    <property type="entry name" value="HYPOTHETICAL CYTOSOLIC PROTEIN"/>
    <property type="match status" value="1"/>
</dbReference>
<evidence type="ECO:0000313" key="2">
    <source>
        <dbReference type="Proteomes" id="UP000295832"/>
    </source>
</evidence>
<proteinExistence type="predicted"/>
<dbReference type="Pfam" id="PF04463">
    <property type="entry name" value="2-thiour_desulf"/>
    <property type="match status" value="1"/>
</dbReference>
<organism evidence="1 2">
    <name type="scientific">Orenia marismortui</name>
    <dbReference type="NCBI Taxonomy" id="46469"/>
    <lineage>
        <taxon>Bacteria</taxon>
        <taxon>Bacillati</taxon>
        <taxon>Bacillota</taxon>
        <taxon>Clostridia</taxon>
        <taxon>Halanaerobiales</taxon>
        <taxon>Halobacteroidaceae</taxon>
        <taxon>Orenia</taxon>
    </lineage>
</organism>
<dbReference type="STRING" id="926561.GCA_000379025_01588"/>
<dbReference type="RefSeq" id="WP_134117520.1">
    <property type="nucleotide sequence ID" value="NZ_SOEG01000020.1"/>
</dbReference>
<dbReference type="PANTHER" id="PTHR30087">
    <property type="entry name" value="INNER MEMBRANE PROTEIN"/>
    <property type="match status" value="1"/>
</dbReference>
<reference evidence="1 2" key="1">
    <citation type="submission" date="2019-03" db="EMBL/GenBank/DDBJ databases">
        <title>Subsurface microbial communities from deep shales in Ohio and West Virginia, USA.</title>
        <authorList>
            <person name="Wrighton K."/>
        </authorList>
    </citation>
    <scope>NUCLEOTIDE SEQUENCE [LARGE SCALE GENOMIC DNA]</scope>
    <source>
        <strain evidence="1 2">MSL 6dP</strain>
    </source>
</reference>
<keyword evidence="2" id="KW-1185">Reference proteome</keyword>
<dbReference type="InterPro" id="IPR007553">
    <property type="entry name" value="2-thiour_desulf"/>
</dbReference>
<dbReference type="Proteomes" id="UP000295832">
    <property type="component" value="Unassembled WGS sequence"/>
</dbReference>
<gene>
    <name evidence="1" type="ORF">C7959_12046</name>
</gene>
<dbReference type="EMBL" id="SOEG01000020">
    <property type="protein sequence ID" value="TDX49152.1"/>
    <property type="molecule type" value="Genomic_DNA"/>
</dbReference>
<accession>A0A4V3GXR0</accession>
<sequence>MYLVSACLAGINCRYNGGNSKNLSISKLVEEGKALPVCPEVLGGLKTPRSSCEIIIDKNKNKRVISKDGQDFSKEFIVGAEKTLEIAQIIGAEVAILQSRSPSCGYGLIYDGNFSGELIKGNGLTSDLLIKNDIIVYTENDIEKLEL</sequence>
<name>A0A4V3GXR0_9FIRM</name>
<comment type="caution">
    <text evidence="1">The sequence shown here is derived from an EMBL/GenBank/DDBJ whole genome shotgun (WGS) entry which is preliminary data.</text>
</comment>